<organism evidence="1 2">
    <name type="scientific">Geodia barretti</name>
    <name type="common">Barrett's horny sponge</name>
    <dbReference type="NCBI Taxonomy" id="519541"/>
    <lineage>
        <taxon>Eukaryota</taxon>
        <taxon>Metazoa</taxon>
        <taxon>Porifera</taxon>
        <taxon>Demospongiae</taxon>
        <taxon>Heteroscleromorpha</taxon>
        <taxon>Tetractinellida</taxon>
        <taxon>Astrophorina</taxon>
        <taxon>Geodiidae</taxon>
        <taxon>Geodia</taxon>
    </lineage>
</organism>
<dbReference type="SUPFAM" id="SSF141130">
    <property type="entry name" value="Acetamidase/Formamidase-like"/>
    <property type="match status" value="1"/>
</dbReference>
<dbReference type="Pfam" id="PF03069">
    <property type="entry name" value="FmdA_AmdA"/>
    <property type="match status" value="2"/>
</dbReference>
<dbReference type="Proteomes" id="UP001174909">
    <property type="component" value="Unassembled WGS sequence"/>
</dbReference>
<dbReference type="PANTHER" id="PTHR31891:SF1">
    <property type="entry name" value="FORMAMIDASE C869.04-RELATED"/>
    <property type="match status" value="1"/>
</dbReference>
<dbReference type="EMBL" id="CASHTH010001444">
    <property type="protein sequence ID" value="CAI8015454.1"/>
    <property type="molecule type" value="Genomic_DNA"/>
</dbReference>
<reference evidence="1" key="1">
    <citation type="submission" date="2023-03" db="EMBL/GenBank/DDBJ databases">
        <authorList>
            <person name="Steffen K."/>
            <person name="Cardenas P."/>
        </authorList>
    </citation>
    <scope>NUCLEOTIDE SEQUENCE</scope>
</reference>
<dbReference type="Gene3D" id="2.60.120.580">
    <property type="entry name" value="Acetamidase/Formamidase-like domains"/>
    <property type="match status" value="1"/>
</dbReference>
<keyword evidence="2" id="KW-1185">Reference proteome</keyword>
<proteinExistence type="predicted"/>
<dbReference type="InterPro" id="IPR004304">
    <property type="entry name" value="FmdA_AmdA"/>
</dbReference>
<accession>A0AA35RQM5</accession>
<dbReference type="Gene3D" id="3.10.28.20">
    <property type="entry name" value="Acetamidase/Formamidase-like domains"/>
    <property type="match status" value="1"/>
</dbReference>
<gene>
    <name evidence="1" type="ORF">GBAR_LOCUS9571</name>
</gene>
<dbReference type="AlphaFoldDB" id="A0AA35RQM5"/>
<dbReference type="GO" id="GO:0016811">
    <property type="term" value="F:hydrolase activity, acting on carbon-nitrogen (but not peptide) bonds, in linear amides"/>
    <property type="evidence" value="ECO:0007669"/>
    <property type="project" value="InterPro"/>
</dbReference>
<evidence type="ECO:0000313" key="2">
    <source>
        <dbReference type="Proteomes" id="UP001174909"/>
    </source>
</evidence>
<dbReference type="PANTHER" id="PTHR31891">
    <property type="entry name" value="FORMAMIDASE C869.04-RELATED"/>
    <property type="match status" value="1"/>
</dbReference>
<evidence type="ECO:0000313" key="1">
    <source>
        <dbReference type="EMBL" id="CAI8015454.1"/>
    </source>
</evidence>
<protein>
    <submittedName>
        <fullName evidence="1">Formamidase C869.04</fullName>
    </submittedName>
</protein>
<sequence length="322" mass="35856">MQRIARDQAMKYEFDHRDEPLMRVAQGESFVVETEDAGSGLVRSADVAPHLMDFPTRNFEPPKGNPIGGPVFVEGAERGDLLEVTVERIIVDEQGFTNFRPGQSPLGDSYKWQSLRGPFVHIIKHLPGPSGTTSDGKGIFNDKITWDLAPMIGTIGTAPDREVETSAVGQGPWGGNLDVRDIKEGTRVYLNVYHEGGLLYVGDVHASQGDTEFYGTADETRGELTLSCRVIKNKTIPFVRLEKDDSIVALYSFRPLEDAVKSAIENLMEWMVTEYGVSERDAYMHASINPDFRVNVYQMVRIGRIQYTVGAEIPRKYLLPSG</sequence>
<comment type="caution">
    <text evidence="1">The sequence shown here is derived from an EMBL/GenBank/DDBJ whole genome shotgun (WGS) entry which is preliminary data.</text>
</comment>
<name>A0AA35RQM5_GEOBA</name>